<organism evidence="2 3">
    <name type="scientific">Microcoleus asticus IPMA8</name>
    <dbReference type="NCBI Taxonomy" id="2563858"/>
    <lineage>
        <taxon>Bacteria</taxon>
        <taxon>Bacillati</taxon>
        <taxon>Cyanobacteriota</taxon>
        <taxon>Cyanophyceae</taxon>
        <taxon>Oscillatoriophycideae</taxon>
        <taxon>Oscillatoriales</taxon>
        <taxon>Microcoleaceae</taxon>
        <taxon>Microcoleus</taxon>
        <taxon>Microcoleus asticus</taxon>
    </lineage>
</organism>
<feature type="repeat" description="TPR" evidence="1">
    <location>
        <begin position="144"/>
        <end position="177"/>
    </location>
</feature>
<dbReference type="PROSITE" id="PS50293">
    <property type="entry name" value="TPR_REGION"/>
    <property type="match status" value="1"/>
</dbReference>
<feature type="repeat" description="TPR" evidence="1">
    <location>
        <begin position="109"/>
        <end position="142"/>
    </location>
</feature>
<accession>A0ABX2D0F1</accession>
<dbReference type="InterPro" id="IPR011990">
    <property type="entry name" value="TPR-like_helical_dom_sf"/>
</dbReference>
<dbReference type="PROSITE" id="PS50005">
    <property type="entry name" value="TPR"/>
    <property type="match status" value="13"/>
</dbReference>
<feature type="repeat" description="TPR" evidence="1">
    <location>
        <begin position="75"/>
        <end position="108"/>
    </location>
</feature>
<feature type="repeat" description="TPR" evidence="1">
    <location>
        <begin position="212"/>
        <end position="245"/>
    </location>
</feature>
<dbReference type="Gene3D" id="3.40.50.150">
    <property type="entry name" value="Vaccinia Virus protein VP39"/>
    <property type="match status" value="1"/>
</dbReference>
<dbReference type="SMART" id="SM00028">
    <property type="entry name" value="TPR"/>
    <property type="match status" value="14"/>
</dbReference>
<proteinExistence type="predicted"/>
<feature type="repeat" description="TPR" evidence="1">
    <location>
        <begin position="314"/>
        <end position="347"/>
    </location>
</feature>
<dbReference type="PANTHER" id="PTHR44216">
    <property type="entry name" value="PROTEIN O-MANNOSYL-TRANSFERASE TMTC2"/>
    <property type="match status" value="1"/>
</dbReference>
<dbReference type="Pfam" id="PF13414">
    <property type="entry name" value="TPR_11"/>
    <property type="match status" value="3"/>
</dbReference>
<comment type="caution">
    <text evidence="2">The sequence shown here is derived from an EMBL/GenBank/DDBJ whole genome shotgun (WGS) entry which is preliminary data.</text>
</comment>
<feature type="repeat" description="TPR" evidence="1">
    <location>
        <begin position="7"/>
        <end position="40"/>
    </location>
</feature>
<evidence type="ECO:0000256" key="1">
    <source>
        <dbReference type="PROSITE-ProRule" id="PRU00339"/>
    </source>
</evidence>
<dbReference type="SUPFAM" id="SSF48452">
    <property type="entry name" value="TPR-like"/>
    <property type="match status" value="3"/>
</dbReference>
<evidence type="ECO:0000313" key="2">
    <source>
        <dbReference type="EMBL" id="NQE35150.1"/>
    </source>
</evidence>
<dbReference type="PANTHER" id="PTHR44216:SF3">
    <property type="entry name" value="PROTEIN O-MANNOSYL-TRANSFERASE TMTC2"/>
    <property type="match status" value="1"/>
</dbReference>
<dbReference type="EMBL" id="SRRZ01000048">
    <property type="protein sequence ID" value="NQE35150.1"/>
    <property type="molecule type" value="Genomic_DNA"/>
</dbReference>
<dbReference type="Pfam" id="PF14559">
    <property type="entry name" value="TPR_19"/>
    <property type="match status" value="1"/>
</dbReference>
<feature type="repeat" description="TPR" evidence="1">
    <location>
        <begin position="382"/>
        <end position="415"/>
    </location>
</feature>
<dbReference type="SUPFAM" id="SSF53335">
    <property type="entry name" value="S-adenosyl-L-methionine-dependent methyltransferases"/>
    <property type="match status" value="1"/>
</dbReference>
<name>A0ABX2D0F1_9CYAN</name>
<sequence>MNSETAAVDYQQQAEIYLALGKLDEAIALCQQVLASHPNSAETCKTLGKALQAQGKLEDARYWYKVAIALQPDFAEVFANLGTLCATLEQWQEAIVCYQKAISLQPDFAGFYRNLSRIFTKVGQAEEAADCWYQALMVEPIEIAEEYLDLGNTLLAQNKPEKARTCYHRTIYLNPSFCEAYCQLAEAASELKEWDEAIIHYRKAIQLQPDISEFHYKLGNVLQAKELWREAEAAYRESIELNPNSFWSYYNLGSVLLKLAQWQEAIVAYRTAVEINPDFSWSYYSIGEACGQLKKWSESAAAYQQAIDLDPNSSGAFHKLGDAFFQLQKWSEAAVAYQRAIAIDSDFFWSHYNLALTLVKLQDWLPAISAYQRAIELNPNFSWTYHNLGEALLKTQQWKAASVAYKRAIELNPNLSWSYYNLGEALTELHEWNEAVSAYLCALQIEPEFPKIYTKLGDALIKRTPADLDAASSYYHHELQPLHAPEFYCKIAQKFAESDRLDAATVLYLMALEIRPKDPAISGKLAELLEIKHQSGDRSLLLELEANDIRDRYIARVAKGKTFAEVGGLWGTVNEKVSVASKYGAVSLTMIDAMPASIHWWQDFHDRMTSLNIVNYNCINRDITQIQLAEIGEPYDVVHCAGVLYHHPHPLQLLTSLHQITGEYLILTSAITQEIIENERGRYEIPASGVIFIPAVGEAERAILTAYWQQHTDGAPILGLIQKAVFEINDFGPWWWLPTASALESMCKVAGFKVLDKGWTWNNNALTLLLGI</sequence>
<dbReference type="InterPro" id="IPR019734">
    <property type="entry name" value="TPR_rpt"/>
</dbReference>
<protein>
    <submittedName>
        <fullName evidence="2">TPR repeat-containing protein YrrB</fullName>
    </submittedName>
</protein>
<dbReference type="InterPro" id="IPR029063">
    <property type="entry name" value="SAM-dependent_MTases_sf"/>
</dbReference>
<evidence type="ECO:0000313" key="3">
    <source>
        <dbReference type="Proteomes" id="UP000702425"/>
    </source>
</evidence>
<feature type="repeat" description="TPR" evidence="1">
    <location>
        <begin position="416"/>
        <end position="449"/>
    </location>
</feature>
<dbReference type="Gene3D" id="1.25.40.10">
    <property type="entry name" value="Tetratricopeptide repeat domain"/>
    <property type="match status" value="4"/>
</dbReference>
<dbReference type="Proteomes" id="UP000702425">
    <property type="component" value="Unassembled WGS sequence"/>
</dbReference>
<feature type="repeat" description="TPR" evidence="1">
    <location>
        <begin position="280"/>
        <end position="313"/>
    </location>
</feature>
<gene>
    <name evidence="2" type="primary">yrrB_12</name>
    <name evidence="2" type="ORF">E5S67_02880</name>
</gene>
<dbReference type="Pfam" id="PF13431">
    <property type="entry name" value="TPR_17"/>
    <property type="match status" value="1"/>
</dbReference>
<keyword evidence="1" id="KW-0802">TPR repeat</keyword>
<keyword evidence="3" id="KW-1185">Reference proteome</keyword>
<dbReference type="Pfam" id="PF13181">
    <property type="entry name" value="TPR_8"/>
    <property type="match status" value="1"/>
</dbReference>
<dbReference type="InterPro" id="IPR052384">
    <property type="entry name" value="TMTC_O-mannosyltransferase"/>
</dbReference>
<dbReference type="RefSeq" id="WP_172188312.1">
    <property type="nucleotide sequence ID" value="NZ_CAWPPK010000261.1"/>
</dbReference>
<reference evidence="2 3" key="1">
    <citation type="journal article" date="2020" name="Sci. Rep.">
        <title>A novel cyanobacterial geosmin producer, revising GeoA distribution and dispersion patterns in Bacteria.</title>
        <authorList>
            <person name="Churro C."/>
            <person name="Semedo-Aguiar A.P."/>
            <person name="Silva A.D."/>
            <person name="Pereira-Leal J.B."/>
            <person name="Leite R.B."/>
        </authorList>
    </citation>
    <scope>NUCLEOTIDE SEQUENCE [LARGE SCALE GENOMIC DNA]</scope>
    <source>
        <strain evidence="2 3">IPMA8</strain>
    </source>
</reference>
<feature type="repeat" description="TPR" evidence="1">
    <location>
        <begin position="41"/>
        <end position="74"/>
    </location>
</feature>
<feature type="repeat" description="TPR" evidence="1">
    <location>
        <begin position="178"/>
        <end position="211"/>
    </location>
</feature>
<feature type="repeat" description="TPR" evidence="1">
    <location>
        <begin position="348"/>
        <end position="381"/>
    </location>
</feature>
<feature type="repeat" description="TPR" evidence="1">
    <location>
        <begin position="246"/>
        <end position="279"/>
    </location>
</feature>